<name>A0ABX0K3B6_9PROT</name>
<protein>
    <submittedName>
        <fullName evidence="7">Restriction endonuclease subunit S</fullName>
    </submittedName>
</protein>
<keyword evidence="7" id="KW-0378">Hydrolase</keyword>
<evidence type="ECO:0000313" key="7">
    <source>
        <dbReference type="EMBL" id="NHN90256.1"/>
    </source>
</evidence>
<keyword evidence="8" id="KW-1185">Reference proteome</keyword>
<evidence type="ECO:0000256" key="3">
    <source>
        <dbReference type="ARBA" id="ARBA00023125"/>
    </source>
</evidence>
<accession>A0ABX0K3B6</accession>
<evidence type="ECO:0000256" key="1">
    <source>
        <dbReference type="ARBA" id="ARBA00010923"/>
    </source>
</evidence>
<gene>
    <name evidence="7" type="ORF">GOB81_16865</name>
</gene>
<feature type="compositionally biased region" description="Basic and acidic residues" evidence="5">
    <location>
        <begin position="401"/>
        <end position="417"/>
    </location>
</feature>
<dbReference type="GO" id="GO:0004519">
    <property type="term" value="F:endonuclease activity"/>
    <property type="evidence" value="ECO:0007669"/>
    <property type="project" value="UniProtKB-KW"/>
</dbReference>
<dbReference type="Proteomes" id="UP000631653">
    <property type="component" value="Unassembled WGS sequence"/>
</dbReference>
<dbReference type="PANTHER" id="PTHR43140:SF1">
    <property type="entry name" value="TYPE I RESTRICTION ENZYME ECOKI SPECIFICITY SUBUNIT"/>
    <property type="match status" value="1"/>
</dbReference>
<evidence type="ECO:0000256" key="4">
    <source>
        <dbReference type="SAM" id="Coils"/>
    </source>
</evidence>
<dbReference type="SUPFAM" id="SSF116734">
    <property type="entry name" value="DNA methylase specificity domain"/>
    <property type="match status" value="2"/>
</dbReference>
<feature type="domain" description="Type I restriction modification DNA specificity" evidence="6">
    <location>
        <begin position="4"/>
        <end position="168"/>
    </location>
</feature>
<dbReference type="CDD" id="cd17517">
    <property type="entry name" value="RMtype1_S_EcoKI_StySPI-TRD2-CR2_like"/>
    <property type="match status" value="1"/>
</dbReference>
<evidence type="ECO:0000256" key="2">
    <source>
        <dbReference type="ARBA" id="ARBA00022747"/>
    </source>
</evidence>
<organism evidence="7 8">
    <name type="scientific">Acetobacter conturbans</name>
    <dbReference type="NCBI Taxonomy" id="1737472"/>
    <lineage>
        <taxon>Bacteria</taxon>
        <taxon>Pseudomonadati</taxon>
        <taxon>Pseudomonadota</taxon>
        <taxon>Alphaproteobacteria</taxon>
        <taxon>Acetobacterales</taxon>
        <taxon>Acetobacteraceae</taxon>
        <taxon>Acetobacter</taxon>
    </lineage>
</organism>
<feature type="coiled-coil region" evidence="4">
    <location>
        <begin position="150"/>
        <end position="177"/>
    </location>
</feature>
<dbReference type="PANTHER" id="PTHR43140">
    <property type="entry name" value="TYPE-1 RESTRICTION ENZYME ECOKI SPECIFICITY PROTEIN"/>
    <property type="match status" value="1"/>
</dbReference>
<dbReference type="InterPro" id="IPR000055">
    <property type="entry name" value="Restrct_endonuc_typeI_TRD"/>
</dbReference>
<feature type="region of interest" description="Disordered" evidence="5">
    <location>
        <begin position="390"/>
        <end position="417"/>
    </location>
</feature>
<dbReference type="Gene3D" id="3.90.220.20">
    <property type="entry name" value="DNA methylase specificity domains"/>
    <property type="match status" value="2"/>
</dbReference>
<proteinExistence type="inferred from homology"/>
<keyword evidence="3" id="KW-0238">DNA-binding</keyword>
<sequence length="417" mass="46889">MMLPKGWVEADLIDIITLHDSKRIPLNAEQRRNKPGDYAYYGANGQVGAVGEYIFDGEYILLAEDGGFFDQPGRRVAYQVLGKFWVNNHAHILTPKGGIPQTYLCKALNHFDWMAVVGGTTRLKLTQGNMKQVKMPLPPLAEQRRIVAKLDSLTARIARARAELERIKKLQKQWLQRFLDSEFSCSGRMLKLGTLAEDVRYGTAQKCIQNPVLTPVLRIPNISSGKVDISNLKHAKFTEKEIQKLSLLPGDVLIIRSNGSVDLVGQSAVVDEQASGFLFAGYLIRIRLKKNNVAPDFVHYWLQSSQARNVINAEAKSTSGVNNINSEQLKNLQIRVPSLSMQQEIVSRITKAFAHINHLETEGRHTLTLLNRLEASLLAKAFRGKLVPQDPNDEPASVLLERIRAERTEKPETRKRK</sequence>
<evidence type="ECO:0000256" key="5">
    <source>
        <dbReference type="SAM" id="MobiDB-lite"/>
    </source>
</evidence>
<comment type="similarity">
    <text evidence="1">Belongs to the type-I restriction system S methylase family.</text>
</comment>
<dbReference type="InterPro" id="IPR051212">
    <property type="entry name" value="Type-I_RE_S_subunit"/>
</dbReference>
<keyword evidence="7" id="KW-0255">Endonuclease</keyword>
<keyword evidence="7" id="KW-0540">Nuclease</keyword>
<dbReference type="Pfam" id="PF01420">
    <property type="entry name" value="Methylase_S"/>
    <property type="match status" value="2"/>
</dbReference>
<keyword evidence="4" id="KW-0175">Coiled coil</keyword>
<keyword evidence="2" id="KW-0680">Restriction system</keyword>
<evidence type="ECO:0000259" key="6">
    <source>
        <dbReference type="Pfam" id="PF01420"/>
    </source>
</evidence>
<reference evidence="7 8" key="1">
    <citation type="journal article" date="2020" name="Int. J. Syst. Evol. Microbiol.">
        <title>Novel acetic acid bacteria from cider fermentations: Acetobacter conturbans sp. nov. and Acetobacter fallax sp. nov.</title>
        <authorList>
            <person name="Sombolestani A.S."/>
            <person name="Cleenwerck I."/>
            <person name="Cnockaert M."/>
            <person name="Borremans W."/>
            <person name="Wieme A.D."/>
            <person name="De Vuyst L."/>
            <person name="Vandamme P."/>
        </authorList>
    </citation>
    <scope>NUCLEOTIDE SEQUENCE [LARGE SCALE GENOMIC DNA]</scope>
    <source>
        <strain evidence="7 8">LMG 1627</strain>
    </source>
</reference>
<comment type="caution">
    <text evidence="7">The sequence shown here is derived from an EMBL/GenBank/DDBJ whole genome shotgun (WGS) entry which is preliminary data.</text>
</comment>
<dbReference type="CDD" id="cd17262">
    <property type="entry name" value="RMtype1_S_Aco12261I-TRD2-CR2"/>
    <property type="match status" value="1"/>
</dbReference>
<dbReference type="EMBL" id="WOSY01000043">
    <property type="protein sequence ID" value="NHN90256.1"/>
    <property type="molecule type" value="Genomic_DNA"/>
</dbReference>
<evidence type="ECO:0000313" key="8">
    <source>
        <dbReference type="Proteomes" id="UP000631653"/>
    </source>
</evidence>
<dbReference type="InterPro" id="IPR044946">
    <property type="entry name" value="Restrct_endonuc_typeI_TRD_sf"/>
</dbReference>
<feature type="domain" description="Type I restriction modification DNA specificity" evidence="6">
    <location>
        <begin position="210"/>
        <end position="361"/>
    </location>
</feature>